<accession>A0A0V1GV32</accession>
<name>A0A0V1GV32_9BILA</name>
<feature type="domain" description="PiggyBac transposable element-derived protein" evidence="1">
    <location>
        <begin position="51"/>
        <end position="127"/>
    </location>
</feature>
<comment type="caution">
    <text evidence="2">The sequence shown here is derived from an EMBL/GenBank/DDBJ whole genome shotgun (WGS) entry which is preliminary data.</text>
</comment>
<dbReference type="InterPro" id="IPR029526">
    <property type="entry name" value="PGBD"/>
</dbReference>
<dbReference type="EMBL" id="JYDP01000246">
    <property type="protein sequence ID" value="KRZ02063.1"/>
    <property type="molecule type" value="Genomic_DNA"/>
</dbReference>
<evidence type="ECO:0000313" key="3">
    <source>
        <dbReference type="Proteomes" id="UP000055024"/>
    </source>
</evidence>
<dbReference type="Proteomes" id="UP000055024">
    <property type="component" value="Unassembled WGS sequence"/>
</dbReference>
<sequence>MTSFEAKRLYKDAWKQINETESHDYIILLILAGNLFAYYQQQAIFNIKHNISNSHREATNSLWNTENGRPIFPSVMSLDNFQRISRIIRFDDRETRSHRHDWIARLPMMCNPGAFVTVDERLIPFRER</sequence>
<evidence type="ECO:0000259" key="1">
    <source>
        <dbReference type="Pfam" id="PF13843"/>
    </source>
</evidence>
<dbReference type="Pfam" id="PF13843">
    <property type="entry name" value="DDE_Tnp_1_7"/>
    <property type="match status" value="1"/>
</dbReference>
<gene>
    <name evidence="2" type="ORF">T11_9911</name>
</gene>
<dbReference type="OrthoDB" id="10030973at2759"/>
<dbReference type="STRING" id="268475.A0A0V1GV32"/>
<organism evidence="2 3">
    <name type="scientific">Trichinella zimbabwensis</name>
    <dbReference type="NCBI Taxonomy" id="268475"/>
    <lineage>
        <taxon>Eukaryota</taxon>
        <taxon>Metazoa</taxon>
        <taxon>Ecdysozoa</taxon>
        <taxon>Nematoda</taxon>
        <taxon>Enoplea</taxon>
        <taxon>Dorylaimia</taxon>
        <taxon>Trichinellida</taxon>
        <taxon>Trichinellidae</taxon>
        <taxon>Trichinella</taxon>
    </lineage>
</organism>
<dbReference type="AlphaFoldDB" id="A0A0V1GV32"/>
<proteinExistence type="predicted"/>
<keyword evidence="3" id="KW-1185">Reference proteome</keyword>
<protein>
    <recommendedName>
        <fullName evidence="1">PiggyBac transposable element-derived protein domain-containing protein</fullName>
    </recommendedName>
</protein>
<reference evidence="2 3" key="1">
    <citation type="submission" date="2015-01" db="EMBL/GenBank/DDBJ databases">
        <title>Evolution of Trichinella species and genotypes.</title>
        <authorList>
            <person name="Korhonen P.K."/>
            <person name="Edoardo P."/>
            <person name="Giuseppe L.R."/>
            <person name="Gasser R.B."/>
        </authorList>
    </citation>
    <scope>NUCLEOTIDE SEQUENCE [LARGE SCALE GENOMIC DNA]</scope>
    <source>
        <strain evidence="2">ISS1029</strain>
    </source>
</reference>
<evidence type="ECO:0000313" key="2">
    <source>
        <dbReference type="EMBL" id="KRZ02063.1"/>
    </source>
</evidence>